<reference evidence="1 2" key="1">
    <citation type="submission" date="2018-09" db="EMBL/GenBank/DDBJ databases">
        <title>YIM PH21274 draft genome.</title>
        <authorList>
            <person name="Miao C."/>
        </authorList>
    </citation>
    <scope>NUCLEOTIDE SEQUENCE [LARGE SCALE GENOMIC DNA]</scope>
    <source>
        <strain evidence="1 2">YIM PH 21724</strain>
    </source>
</reference>
<evidence type="ECO:0000313" key="2">
    <source>
        <dbReference type="Proteomes" id="UP000266677"/>
    </source>
</evidence>
<dbReference type="OrthoDB" id="3577809at2"/>
<comment type="caution">
    <text evidence="1">The sequence shown here is derived from an EMBL/GenBank/DDBJ whole genome shotgun (WGS) entry which is preliminary data.</text>
</comment>
<dbReference type="RefSeq" id="WP_120038753.1">
    <property type="nucleotide sequence ID" value="NZ_QZFU01000013.1"/>
</dbReference>
<name>A0A3A4KTN1_9NOCA</name>
<organism evidence="1 2">
    <name type="scientific">Nocardia panacis</name>
    <dbReference type="NCBI Taxonomy" id="2340916"/>
    <lineage>
        <taxon>Bacteria</taxon>
        <taxon>Bacillati</taxon>
        <taxon>Actinomycetota</taxon>
        <taxon>Actinomycetes</taxon>
        <taxon>Mycobacteriales</taxon>
        <taxon>Nocardiaceae</taxon>
        <taxon>Nocardia</taxon>
    </lineage>
</organism>
<gene>
    <name evidence="1" type="ORF">D5S18_05790</name>
</gene>
<dbReference type="Proteomes" id="UP000266677">
    <property type="component" value="Unassembled WGS sequence"/>
</dbReference>
<sequence length="108" mass="11511">MKIRLLGGPSGGQGSPRLYATDRDTFAVQGWKTGRADRVEIPHRLIAYAEPGTCLAGLADTGHGTFLLTGTPVTDPEALAAMSIPSHETVLELPVGREVIPDEAHPRR</sequence>
<keyword evidence="2" id="KW-1185">Reference proteome</keyword>
<dbReference type="AlphaFoldDB" id="A0A3A4KTN1"/>
<evidence type="ECO:0000313" key="1">
    <source>
        <dbReference type="EMBL" id="RJO78405.1"/>
    </source>
</evidence>
<proteinExistence type="predicted"/>
<accession>A0A3A4KTN1</accession>
<dbReference type="EMBL" id="QZFU01000013">
    <property type="protein sequence ID" value="RJO78405.1"/>
    <property type="molecule type" value="Genomic_DNA"/>
</dbReference>
<protein>
    <submittedName>
        <fullName evidence="1">Uncharacterized protein</fullName>
    </submittedName>
</protein>